<feature type="transmembrane region" description="Helical" evidence="1">
    <location>
        <begin position="43"/>
        <end position="65"/>
    </location>
</feature>
<keyword evidence="3" id="KW-1185">Reference proteome</keyword>
<evidence type="ECO:0000313" key="3">
    <source>
        <dbReference type="Proteomes" id="UP001501821"/>
    </source>
</evidence>
<reference evidence="3" key="1">
    <citation type="journal article" date="2019" name="Int. J. Syst. Evol. Microbiol.">
        <title>The Global Catalogue of Microorganisms (GCM) 10K type strain sequencing project: providing services to taxonomists for standard genome sequencing and annotation.</title>
        <authorList>
            <consortium name="The Broad Institute Genomics Platform"/>
            <consortium name="The Broad Institute Genome Sequencing Center for Infectious Disease"/>
            <person name="Wu L."/>
            <person name="Ma J."/>
        </authorList>
    </citation>
    <scope>NUCLEOTIDE SEQUENCE [LARGE SCALE GENOMIC DNA]</scope>
    <source>
        <strain evidence="3">JCM 16953</strain>
    </source>
</reference>
<keyword evidence="1" id="KW-1133">Transmembrane helix</keyword>
<keyword evidence="1" id="KW-0812">Transmembrane</keyword>
<gene>
    <name evidence="2" type="ORF">GCM10022242_15200</name>
</gene>
<comment type="caution">
    <text evidence="2">The sequence shown here is derived from an EMBL/GenBank/DDBJ whole genome shotgun (WGS) entry which is preliminary data.</text>
</comment>
<feature type="transmembrane region" description="Helical" evidence="1">
    <location>
        <begin position="77"/>
        <end position="99"/>
    </location>
</feature>
<evidence type="ECO:0000256" key="1">
    <source>
        <dbReference type="SAM" id="Phobius"/>
    </source>
</evidence>
<keyword evidence="1" id="KW-0472">Membrane</keyword>
<dbReference type="Pfam" id="PF10067">
    <property type="entry name" value="DUF2306"/>
    <property type="match status" value="1"/>
</dbReference>
<proteinExistence type="predicted"/>
<organism evidence="2 3">
    <name type="scientific">Nocardioides panacisoli</name>
    <dbReference type="NCBI Taxonomy" id="627624"/>
    <lineage>
        <taxon>Bacteria</taxon>
        <taxon>Bacillati</taxon>
        <taxon>Actinomycetota</taxon>
        <taxon>Actinomycetes</taxon>
        <taxon>Propionibacteriales</taxon>
        <taxon>Nocardioidaceae</taxon>
        <taxon>Nocardioides</taxon>
    </lineage>
</organism>
<name>A0ABP7IAZ7_9ACTN</name>
<dbReference type="Proteomes" id="UP001501821">
    <property type="component" value="Unassembled WGS sequence"/>
</dbReference>
<protein>
    <submittedName>
        <fullName evidence="2">DUF2306 domain-containing protein</fullName>
    </submittedName>
</protein>
<feature type="transmembrane region" description="Helical" evidence="1">
    <location>
        <begin position="105"/>
        <end position="128"/>
    </location>
</feature>
<evidence type="ECO:0000313" key="2">
    <source>
        <dbReference type="EMBL" id="GAA3813936.1"/>
    </source>
</evidence>
<accession>A0ABP7IAZ7</accession>
<dbReference type="EMBL" id="BAABAH010000004">
    <property type="protein sequence ID" value="GAA3813936.1"/>
    <property type="molecule type" value="Genomic_DNA"/>
</dbReference>
<dbReference type="InterPro" id="IPR018750">
    <property type="entry name" value="DUF2306_membrane"/>
</dbReference>
<sequence>MLVALLVLSLIPLVSGALRLVEIAGGPPLLPVNPRIAASPAPLVLHVIGAVLYVVLGVLQFSGGLRRRRPGWHRRSGRVAAGAGLVVAGSGVWMTLFYPDAPGGALLWAVRLLVGTLTAAFIVLGVTAIRRGQVDAHRAWMIRAYALAVGAGTQAFTEGIGEATLGVNDLSKAMSMTAAWAINAAIAEWTIRRGRTALTRRLRPQLVAPRR</sequence>